<accession>A0A830BMF6</accession>
<dbReference type="PANTHER" id="PTHR31900">
    <property type="entry name" value="F-BOX/RNI SUPERFAMILY PROTEIN-RELATED"/>
    <property type="match status" value="1"/>
</dbReference>
<keyword evidence="2" id="KW-1185">Reference proteome</keyword>
<organism evidence="1 2">
    <name type="scientific">Phtheirospermum japonicum</name>
    <dbReference type="NCBI Taxonomy" id="374723"/>
    <lineage>
        <taxon>Eukaryota</taxon>
        <taxon>Viridiplantae</taxon>
        <taxon>Streptophyta</taxon>
        <taxon>Embryophyta</taxon>
        <taxon>Tracheophyta</taxon>
        <taxon>Spermatophyta</taxon>
        <taxon>Magnoliopsida</taxon>
        <taxon>eudicotyledons</taxon>
        <taxon>Gunneridae</taxon>
        <taxon>Pentapetalae</taxon>
        <taxon>asterids</taxon>
        <taxon>lamiids</taxon>
        <taxon>Lamiales</taxon>
        <taxon>Orobanchaceae</taxon>
        <taxon>Orobanchaceae incertae sedis</taxon>
        <taxon>Phtheirospermum</taxon>
    </lineage>
</organism>
<gene>
    <name evidence="1" type="ORF">PHJA_001013700</name>
</gene>
<comment type="caution">
    <text evidence="1">The sequence shown here is derived from an EMBL/GenBank/DDBJ whole genome shotgun (WGS) entry which is preliminary data.</text>
</comment>
<evidence type="ECO:0000313" key="1">
    <source>
        <dbReference type="EMBL" id="GFP88700.1"/>
    </source>
</evidence>
<dbReference type="EMBL" id="BMAC01000171">
    <property type="protein sequence ID" value="GFP88700.1"/>
    <property type="molecule type" value="Genomic_DNA"/>
</dbReference>
<protein>
    <submittedName>
        <fullName evidence="1">F-box/FBD/LRR-repeat protein at1g16930</fullName>
    </submittedName>
</protein>
<evidence type="ECO:0000313" key="2">
    <source>
        <dbReference type="Proteomes" id="UP000653305"/>
    </source>
</evidence>
<proteinExistence type="predicted"/>
<sequence length="210" mass="24383">MLCNQLLNWCRVFTLLKKLHLFRVKYDVGENLTKLFTGCPVLEELIMVRLEEDGLVCCNIFSPTIKMITLDFPYNPPVYHNHEHKVELNTPALRNLRLTEFISTHISSQKMLTSLTEVVVSFDYDEKDYGGDKYFQSMIKFIFSVSNMKCLKLTCPLEFDPGGSFAEQRHDSLRKLDNLLKLELAADWYFLTNFLACADNLEVLIIHEVC</sequence>
<dbReference type="InterPro" id="IPR050232">
    <property type="entry name" value="FBL13/AtMIF1-like"/>
</dbReference>
<dbReference type="PANTHER" id="PTHR31900:SF34">
    <property type="entry name" value="EMB|CAB62440.1-RELATED"/>
    <property type="match status" value="1"/>
</dbReference>
<reference evidence="1" key="1">
    <citation type="submission" date="2020-07" db="EMBL/GenBank/DDBJ databases">
        <title>Ethylene signaling mediates host invasion by parasitic plants.</title>
        <authorList>
            <person name="Yoshida S."/>
        </authorList>
    </citation>
    <scope>NUCLEOTIDE SEQUENCE</scope>
    <source>
        <strain evidence="1">Okayama</strain>
    </source>
</reference>
<name>A0A830BMF6_9LAMI</name>
<dbReference type="InterPro" id="IPR013101">
    <property type="entry name" value="LRR_PRU1-like"/>
</dbReference>
<dbReference type="Pfam" id="PF07723">
    <property type="entry name" value="LRR_2"/>
    <property type="match status" value="1"/>
</dbReference>
<dbReference type="Proteomes" id="UP000653305">
    <property type="component" value="Unassembled WGS sequence"/>
</dbReference>
<dbReference type="OrthoDB" id="594804at2759"/>
<dbReference type="AlphaFoldDB" id="A0A830BMF6"/>